<protein>
    <recommendedName>
        <fullName evidence="4">Lipoprotein</fullName>
    </recommendedName>
</protein>
<evidence type="ECO:0000313" key="2">
    <source>
        <dbReference type="EMBL" id="EGK59515.1"/>
    </source>
</evidence>
<evidence type="ECO:0008006" key="4">
    <source>
        <dbReference type="Google" id="ProtNLM"/>
    </source>
</evidence>
<feature type="signal peptide" evidence="1">
    <location>
        <begin position="1"/>
        <end position="24"/>
    </location>
</feature>
<gene>
    <name evidence="2" type="ORF">HMPREF9081_1503</name>
</gene>
<dbReference type="AlphaFoldDB" id="F5RML7"/>
<dbReference type="Proteomes" id="UP000004067">
    <property type="component" value="Unassembled WGS sequence"/>
</dbReference>
<dbReference type="RefSeq" id="WP_006306474.1">
    <property type="nucleotide sequence ID" value="NZ_GL892076.1"/>
</dbReference>
<reference evidence="2 3" key="1">
    <citation type="submission" date="2011-04" db="EMBL/GenBank/DDBJ databases">
        <authorList>
            <person name="Muzny D."/>
            <person name="Qin X."/>
            <person name="Deng J."/>
            <person name="Jiang H."/>
            <person name="Liu Y."/>
            <person name="Qu J."/>
            <person name="Song X.-Z."/>
            <person name="Zhang L."/>
            <person name="Thornton R."/>
            <person name="Coyle M."/>
            <person name="Francisco L."/>
            <person name="Jackson L."/>
            <person name="Javaid M."/>
            <person name="Korchina V."/>
            <person name="Kovar C."/>
            <person name="Mata R."/>
            <person name="Mathew T."/>
            <person name="Ngo R."/>
            <person name="Nguyen L."/>
            <person name="Nguyen N."/>
            <person name="Okwuonu G."/>
            <person name="Ongeri F."/>
            <person name="Pham C."/>
            <person name="Simmons D."/>
            <person name="Wilczek-Boney K."/>
            <person name="Hale W."/>
            <person name="Jakkamsetti A."/>
            <person name="Pham P."/>
            <person name="Ruth R."/>
            <person name="San Lucas F."/>
            <person name="Warren J."/>
            <person name="Zhang J."/>
            <person name="Zhao Z."/>
            <person name="Zhou C."/>
            <person name="Zhu D."/>
            <person name="Lee S."/>
            <person name="Bess C."/>
            <person name="Blankenburg K."/>
            <person name="Forbes L."/>
            <person name="Fu Q."/>
            <person name="Gubbala S."/>
            <person name="Hirani K."/>
            <person name="Jayaseelan J.C."/>
            <person name="Lara F."/>
            <person name="Munidasa M."/>
            <person name="Palculict T."/>
            <person name="Patil S."/>
            <person name="Pu L.-L."/>
            <person name="Saada N."/>
            <person name="Tang L."/>
            <person name="Weissenberger G."/>
            <person name="Zhu Y."/>
            <person name="Hemphill L."/>
            <person name="Shang Y."/>
            <person name="Youmans B."/>
            <person name="Ayvaz T."/>
            <person name="Ross M."/>
            <person name="Santibanez J."/>
            <person name="Aqrawi P."/>
            <person name="Gross S."/>
            <person name="Joshi V."/>
            <person name="Fowler G."/>
            <person name="Nazareth L."/>
            <person name="Reid J."/>
            <person name="Worley K."/>
            <person name="Petrosino J."/>
            <person name="Highlander S."/>
            <person name="Gibbs R."/>
        </authorList>
    </citation>
    <scope>NUCLEOTIDE SEQUENCE [LARGE SCALE GENOMIC DNA]</scope>
    <source>
        <strain evidence="2 3">DSM 2778</strain>
    </source>
</reference>
<proteinExistence type="predicted"/>
<keyword evidence="1" id="KW-0732">Signal</keyword>
<keyword evidence="3" id="KW-1185">Reference proteome</keyword>
<dbReference type="STRING" id="888060.HMPREF9081_1503"/>
<dbReference type="PROSITE" id="PS51257">
    <property type="entry name" value="PROKAR_LIPOPROTEIN"/>
    <property type="match status" value="1"/>
</dbReference>
<sequence>MKKILTAMFLIFVLAAAGCGGDNAREIKLDNKELTDNTVAAMINAEIAENAEKNGLDKDALTFMKVSDIPGDLIGAWRSQAGVEIYVRRFGSNPPGEFAIAFDNARSEQIKNAVFVTRTILGLIDRKNADELLAKAQLEDIGAEPVAETVGEIKLEKAALNHAKRRNGPEELGVPLTVVIISVKDARDDGYSKIKSRAESMARTMIEVRWDTADPNGLLFNNKYQ</sequence>
<dbReference type="HOGENOM" id="CLU_1228122_0_0_9"/>
<comment type="caution">
    <text evidence="2">The sequence shown here is derived from an EMBL/GenBank/DDBJ whole genome shotgun (WGS) entry which is preliminary data.</text>
</comment>
<feature type="chain" id="PRO_5003326069" description="Lipoprotein" evidence="1">
    <location>
        <begin position="25"/>
        <end position="225"/>
    </location>
</feature>
<evidence type="ECO:0000313" key="3">
    <source>
        <dbReference type="Proteomes" id="UP000004067"/>
    </source>
</evidence>
<name>F5RML7_9FIRM</name>
<evidence type="ECO:0000256" key="1">
    <source>
        <dbReference type="SAM" id="SignalP"/>
    </source>
</evidence>
<accession>F5RML7</accession>
<organism evidence="2 3">
    <name type="scientific">Centipeda periodontii DSM 2778</name>
    <dbReference type="NCBI Taxonomy" id="888060"/>
    <lineage>
        <taxon>Bacteria</taxon>
        <taxon>Bacillati</taxon>
        <taxon>Bacillota</taxon>
        <taxon>Negativicutes</taxon>
        <taxon>Selenomonadales</taxon>
        <taxon>Selenomonadaceae</taxon>
        <taxon>Centipeda</taxon>
    </lineage>
</organism>
<dbReference type="EMBL" id="AFHQ01000034">
    <property type="protein sequence ID" value="EGK59515.1"/>
    <property type="molecule type" value="Genomic_DNA"/>
</dbReference>